<feature type="active site" description="Nucleophile" evidence="7">
    <location>
        <position position="205"/>
    </location>
</feature>
<dbReference type="GO" id="GO:0016042">
    <property type="term" value="P:lipid catabolic process"/>
    <property type="evidence" value="ECO:0007669"/>
    <property type="project" value="UniProtKB-KW"/>
</dbReference>
<evidence type="ECO:0000256" key="4">
    <source>
        <dbReference type="ARBA" id="ARBA00022963"/>
    </source>
</evidence>
<keyword evidence="3" id="KW-0378">Hydrolase</keyword>
<evidence type="ECO:0000259" key="9">
    <source>
        <dbReference type="Pfam" id="PF04083"/>
    </source>
</evidence>
<evidence type="ECO:0000256" key="1">
    <source>
        <dbReference type="ARBA" id="ARBA00010701"/>
    </source>
</evidence>
<evidence type="ECO:0000256" key="2">
    <source>
        <dbReference type="ARBA" id="ARBA00022729"/>
    </source>
</evidence>
<keyword evidence="6" id="KW-0325">Glycoprotein</keyword>
<dbReference type="FunFam" id="3.40.50.1820:FF:000021">
    <property type="entry name" value="Lipase"/>
    <property type="match status" value="1"/>
</dbReference>
<feature type="active site" description="Charge relay system" evidence="7">
    <location>
        <position position="378"/>
    </location>
</feature>
<dbReference type="GO" id="GO:0016788">
    <property type="term" value="F:hydrolase activity, acting on ester bonds"/>
    <property type="evidence" value="ECO:0007669"/>
    <property type="project" value="InterPro"/>
</dbReference>
<dbReference type="Proteomes" id="UP001497644">
    <property type="component" value="Chromosome 14"/>
</dbReference>
<keyword evidence="5" id="KW-0443">Lipid metabolism</keyword>
<gene>
    <name evidence="10" type="ORF">LPLAT_LOCUS4414</name>
</gene>
<evidence type="ECO:0000256" key="8">
    <source>
        <dbReference type="SAM" id="SignalP"/>
    </source>
</evidence>
<evidence type="ECO:0000313" key="10">
    <source>
        <dbReference type="EMBL" id="CAL1678594.1"/>
    </source>
</evidence>
<feature type="chain" id="PRO_5043595518" description="Partial AB-hydrolase lipase domain-containing protein" evidence="8">
    <location>
        <begin position="22"/>
        <end position="441"/>
    </location>
</feature>
<accession>A0AAV2NEX3</accession>
<organism evidence="10 11">
    <name type="scientific">Lasius platythorax</name>
    <dbReference type="NCBI Taxonomy" id="488582"/>
    <lineage>
        <taxon>Eukaryota</taxon>
        <taxon>Metazoa</taxon>
        <taxon>Ecdysozoa</taxon>
        <taxon>Arthropoda</taxon>
        <taxon>Hexapoda</taxon>
        <taxon>Insecta</taxon>
        <taxon>Pterygota</taxon>
        <taxon>Neoptera</taxon>
        <taxon>Endopterygota</taxon>
        <taxon>Hymenoptera</taxon>
        <taxon>Apocrita</taxon>
        <taxon>Aculeata</taxon>
        <taxon>Formicoidea</taxon>
        <taxon>Formicidae</taxon>
        <taxon>Formicinae</taxon>
        <taxon>Lasius</taxon>
        <taxon>Lasius</taxon>
    </lineage>
</organism>
<dbReference type="EMBL" id="OZ034837">
    <property type="protein sequence ID" value="CAL1678594.1"/>
    <property type="molecule type" value="Genomic_DNA"/>
</dbReference>
<dbReference type="PIRSF" id="PIRSF000862">
    <property type="entry name" value="Steryl_ester_lip"/>
    <property type="match status" value="1"/>
</dbReference>
<feature type="domain" description="Partial AB-hydrolase lipase" evidence="9">
    <location>
        <begin position="72"/>
        <end position="128"/>
    </location>
</feature>
<dbReference type="PANTHER" id="PTHR11005">
    <property type="entry name" value="LYSOSOMAL ACID LIPASE-RELATED"/>
    <property type="match status" value="1"/>
</dbReference>
<dbReference type="InterPro" id="IPR025483">
    <property type="entry name" value="Lipase_euk"/>
</dbReference>
<evidence type="ECO:0000256" key="5">
    <source>
        <dbReference type="ARBA" id="ARBA00023098"/>
    </source>
</evidence>
<comment type="similarity">
    <text evidence="1">Belongs to the AB hydrolase superfamily. Lipase family.</text>
</comment>
<feature type="active site" description="Charge relay system" evidence="7">
    <location>
        <position position="408"/>
    </location>
</feature>
<evidence type="ECO:0000256" key="7">
    <source>
        <dbReference type="PIRSR" id="PIRSR000862-1"/>
    </source>
</evidence>
<dbReference type="Pfam" id="PF04083">
    <property type="entry name" value="Abhydro_lipase"/>
    <property type="match status" value="1"/>
</dbReference>
<feature type="signal peptide" evidence="8">
    <location>
        <begin position="1"/>
        <end position="21"/>
    </location>
</feature>
<dbReference type="InterPro" id="IPR029058">
    <property type="entry name" value="AB_hydrolase_fold"/>
</dbReference>
<protein>
    <recommendedName>
        <fullName evidence="9">Partial AB-hydrolase lipase domain-containing protein</fullName>
    </recommendedName>
</protein>
<dbReference type="Gene3D" id="3.40.50.1820">
    <property type="entry name" value="alpha/beta hydrolase"/>
    <property type="match status" value="1"/>
</dbReference>
<name>A0AAV2NEX3_9HYME</name>
<keyword evidence="11" id="KW-1185">Reference proteome</keyword>
<sequence>MEMGMKFVFFSVIFIIMLSEAELNLSKRSTSFDKTNILIDYLFPKEPGIIRVRNAEEARAMNSVTTLDFIGLVERYGYPSEEHYVTTEDGYNLKIHRIPGSPLSNNQQTKPVVLLIHGILCTSDCWVLLGPKKDLAFLLADQGYDVWLGNYRGNSYCRSHVEMSPHDANFWQFSYHEIGTKDLPAMIDYVLNYTKYETLYYIGHSMGTTTLFALLSTKPEYNAKIRLGICLAPVAIWKETGPIVRFLANVTPQIKEFLDSNEINELASLSTTTITAGRILCADKTITQAICIAVLFSIAGTDPAQLNTTVMPEILSYFPAGTSRKNLLHYSQNIITGNFQNFDYGYLGNYERYKQTTPMKYDLKKITAPIALFYGANDVVVMRNVFQLYKQLPNIILLEENPYKLFNHFDFLWAIDAKTLLYDRLMEVMQKFDVESDPHRF</sequence>
<dbReference type="AlphaFoldDB" id="A0AAV2NEX3"/>
<keyword evidence="4" id="KW-0442">Lipid degradation</keyword>
<keyword evidence="2 8" id="KW-0732">Signal</keyword>
<reference evidence="10" key="1">
    <citation type="submission" date="2024-04" db="EMBL/GenBank/DDBJ databases">
        <authorList>
            <consortium name="Molecular Ecology Group"/>
        </authorList>
    </citation>
    <scope>NUCLEOTIDE SEQUENCE</scope>
</reference>
<evidence type="ECO:0000256" key="6">
    <source>
        <dbReference type="ARBA" id="ARBA00023180"/>
    </source>
</evidence>
<evidence type="ECO:0000256" key="3">
    <source>
        <dbReference type="ARBA" id="ARBA00022801"/>
    </source>
</evidence>
<dbReference type="InterPro" id="IPR006693">
    <property type="entry name" value="AB_hydrolase_lipase"/>
</dbReference>
<proteinExistence type="inferred from homology"/>
<dbReference type="SUPFAM" id="SSF53474">
    <property type="entry name" value="alpha/beta-Hydrolases"/>
    <property type="match status" value="1"/>
</dbReference>
<evidence type="ECO:0000313" key="11">
    <source>
        <dbReference type="Proteomes" id="UP001497644"/>
    </source>
</evidence>